<evidence type="ECO:0000313" key="3">
    <source>
        <dbReference type="EMBL" id="KAH7146954.1"/>
    </source>
</evidence>
<accession>A0A9P9EWQ2</accession>
<feature type="chain" id="PRO_5040430912" evidence="2">
    <location>
        <begin position="29"/>
        <end position="121"/>
    </location>
</feature>
<name>A0A9P9EWQ2_9HYPO</name>
<organism evidence="3 4">
    <name type="scientific">Dactylonectria estremocensis</name>
    <dbReference type="NCBI Taxonomy" id="1079267"/>
    <lineage>
        <taxon>Eukaryota</taxon>
        <taxon>Fungi</taxon>
        <taxon>Dikarya</taxon>
        <taxon>Ascomycota</taxon>
        <taxon>Pezizomycotina</taxon>
        <taxon>Sordariomycetes</taxon>
        <taxon>Hypocreomycetidae</taxon>
        <taxon>Hypocreales</taxon>
        <taxon>Nectriaceae</taxon>
        <taxon>Dactylonectria</taxon>
    </lineage>
</organism>
<dbReference type="Proteomes" id="UP000717696">
    <property type="component" value="Unassembled WGS sequence"/>
</dbReference>
<feature type="signal peptide" evidence="2">
    <location>
        <begin position="1"/>
        <end position="28"/>
    </location>
</feature>
<evidence type="ECO:0000313" key="4">
    <source>
        <dbReference type="Proteomes" id="UP000717696"/>
    </source>
</evidence>
<comment type="caution">
    <text evidence="3">The sequence shown here is derived from an EMBL/GenBank/DDBJ whole genome shotgun (WGS) entry which is preliminary data.</text>
</comment>
<evidence type="ECO:0000256" key="1">
    <source>
        <dbReference type="SAM" id="MobiDB-lite"/>
    </source>
</evidence>
<keyword evidence="4" id="KW-1185">Reference proteome</keyword>
<protein>
    <submittedName>
        <fullName evidence="3">Uncharacterized protein</fullName>
    </submittedName>
</protein>
<reference evidence="3" key="1">
    <citation type="journal article" date="2021" name="Nat. Commun.">
        <title>Genetic determinants of endophytism in the Arabidopsis root mycobiome.</title>
        <authorList>
            <person name="Mesny F."/>
            <person name="Miyauchi S."/>
            <person name="Thiergart T."/>
            <person name="Pickel B."/>
            <person name="Atanasova L."/>
            <person name="Karlsson M."/>
            <person name="Huettel B."/>
            <person name="Barry K.W."/>
            <person name="Haridas S."/>
            <person name="Chen C."/>
            <person name="Bauer D."/>
            <person name="Andreopoulos W."/>
            <person name="Pangilinan J."/>
            <person name="LaButti K."/>
            <person name="Riley R."/>
            <person name="Lipzen A."/>
            <person name="Clum A."/>
            <person name="Drula E."/>
            <person name="Henrissat B."/>
            <person name="Kohler A."/>
            <person name="Grigoriev I.V."/>
            <person name="Martin F.M."/>
            <person name="Hacquard S."/>
        </authorList>
    </citation>
    <scope>NUCLEOTIDE SEQUENCE</scope>
    <source>
        <strain evidence="3">MPI-CAGE-AT-0021</strain>
    </source>
</reference>
<dbReference type="AlphaFoldDB" id="A0A9P9EWQ2"/>
<dbReference type="EMBL" id="JAGMUU010000008">
    <property type="protein sequence ID" value="KAH7146954.1"/>
    <property type="molecule type" value="Genomic_DNA"/>
</dbReference>
<sequence length="121" mass="12801">MGGLLAQYCPSSLFFLLSVAMLCKHLEQLRPLGLGVGPLAGVLKLLPAPSPPLLLSCPHTSILARLDLTQPSYRPTRPPPDQPTSQPSDPRQATTDHPRLALASGTTTVIASKRQVCTVAA</sequence>
<keyword evidence="2" id="KW-0732">Signal</keyword>
<proteinExistence type="predicted"/>
<gene>
    <name evidence="3" type="ORF">B0J13DRAFT_318776</name>
</gene>
<evidence type="ECO:0000256" key="2">
    <source>
        <dbReference type="SAM" id="SignalP"/>
    </source>
</evidence>
<feature type="region of interest" description="Disordered" evidence="1">
    <location>
        <begin position="68"/>
        <end position="101"/>
    </location>
</feature>